<proteinExistence type="predicted"/>
<feature type="transmembrane region" description="Helical" evidence="1">
    <location>
        <begin position="184"/>
        <end position="204"/>
    </location>
</feature>
<reference evidence="2 3" key="1">
    <citation type="submission" date="2024-02" db="EMBL/GenBank/DDBJ databases">
        <authorList>
            <person name="Saticioglu I.B."/>
        </authorList>
    </citation>
    <scope>NUCLEOTIDE SEQUENCE [LARGE SCALE GENOMIC DNA]</scope>
    <source>
        <strain evidence="2 3">Mu-80</strain>
    </source>
</reference>
<keyword evidence="1" id="KW-1133">Transmembrane helix</keyword>
<evidence type="ECO:0000256" key="1">
    <source>
        <dbReference type="SAM" id="Phobius"/>
    </source>
</evidence>
<protein>
    <submittedName>
        <fullName evidence="2">O-antigen polymerase</fullName>
    </submittedName>
</protein>
<dbReference type="RefSeq" id="WP_337332988.1">
    <property type="nucleotide sequence ID" value="NZ_JBBDGM010000012.1"/>
</dbReference>
<evidence type="ECO:0000313" key="2">
    <source>
        <dbReference type="EMBL" id="MEJ1089344.1"/>
    </source>
</evidence>
<feature type="transmembrane region" description="Helical" evidence="1">
    <location>
        <begin position="313"/>
        <end position="332"/>
    </location>
</feature>
<feature type="transmembrane region" description="Helical" evidence="1">
    <location>
        <begin position="369"/>
        <end position="386"/>
    </location>
</feature>
<evidence type="ECO:0000313" key="3">
    <source>
        <dbReference type="Proteomes" id="UP001371224"/>
    </source>
</evidence>
<keyword evidence="1" id="KW-0472">Membrane</keyword>
<keyword evidence="3" id="KW-1185">Reference proteome</keyword>
<feature type="transmembrane region" description="Helical" evidence="1">
    <location>
        <begin position="94"/>
        <end position="113"/>
    </location>
</feature>
<sequence>MGAVIGWAAGKQSQLPLAPLSIDITRTLRLHYLFSLVFAIYVVFQLSTAWPLIQAAGGISHILSSGGNAYRAASLNQALADSQVGLSGGIIGPLVNYGTFIIGSLSIYTGAIVWKAGRRLVAIMPLLIGGALGLLTLQRTSIVLVFLLFAVGVWSLSLSGVSIPLAPRAGRRAPENRMIRRPRLVRTVASAVVALSVVGGFLYATTSARTSEAAGGSLLSTAGEYVVGGLAGLNSRSAGGPEWAKIPSDVAGVFDPYPGGGGYTFTGLWSVLDRLGLPVETTRVNLDFTPVTLFGESTITNVVSALGEFYLDFRMPGVVILSFLLGFGTAFFQRRMMDSRRVLLVPLVVFLLTFAFWSFFVAWTSDLRQILIAMVGGPILTWAVRYRTAPHTDGMAVTTPATIPGR</sequence>
<name>A0ABU8LEW4_9MICO</name>
<dbReference type="NCBIfam" id="TIGR04370">
    <property type="entry name" value="glyco_rpt_poly"/>
    <property type="match status" value="1"/>
</dbReference>
<feature type="transmembrane region" description="Helical" evidence="1">
    <location>
        <begin position="120"/>
        <end position="137"/>
    </location>
</feature>
<gene>
    <name evidence="2" type="ORF">WDU99_13570</name>
</gene>
<dbReference type="Proteomes" id="UP001371224">
    <property type="component" value="Unassembled WGS sequence"/>
</dbReference>
<feature type="transmembrane region" description="Helical" evidence="1">
    <location>
        <begin position="30"/>
        <end position="53"/>
    </location>
</feature>
<keyword evidence="1" id="KW-0812">Transmembrane</keyword>
<organism evidence="2 3">
    <name type="scientific">Microbacterium bandirmense</name>
    <dbReference type="NCBI Taxonomy" id="3122050"/>
    <lineage>
        <taxon>Bacteria</taxon>
        <taxon>Bacillati</taxon>
        <taxon>Actinomycetota</taxon>
        <taxon>Actinomycetes</taxon>
        <taxon>Micrococcales</taxon>
        <taxon>Microbacteriaceae</taxon>
        <taxon>Microbacterium</taxon>
    </lineage>
</organism>
<feature type="transmembrane region" description="Helical" evidence="1">
    <location>
        <begin position="143"/>
        <end position="163"/>
    </location>
</feature>
<comment type="caution">
    <text evidence="2">The sequence shown here is derived from an EMBL/GenBank/DDBJ whole genome shotgun (WGS) entry which is preliminary data.</text>
</comment>
<accession>A0ABU8LEW4</accession>
<feature type="transmembrane region" description="Helical" evidence="1">
    <location>
        <begin position="344"/>
        <end position="363"/>
    </location>
</feature>
<dbReference type="EMBL" id="JBBDGM010000012">
    <property type="protein sequence ID" value="MEJ1089344.1"/>
    <property type="molecule type" value="Genomic_DNA"/>
</dbReference>